<dbReference type="AlphaFoldDB" id="A0A0V0GL39"/>
<proteinExistence type="predicted"/>
<dbReference type="EMBL" id="GEDG01037708">
    <property type="protein sequence ID" value="JAP07974.1"/>
    <property type="molecule type" value="Transcribed_RNA"/>
</dbReference>
<accession>A0A0V0GL39</accession>
<sequence>MLKCVTISSKSLSFRESTLLLFIIFSTMSTQVNLSPWYQEDNSSFSKIKLLGAQFCSLSQNQCCPLLTTFVTANDHQL</sequence>
<reference evidence="1" key="1">
    <citation type="submission" date="2015-12" db="EMBL/GenBank/DDBJ databases">
        <title>Gene expression during late stages of embryo sac development: a critical building block for successful pollen-pistil interactions.</title>
        <authorList>
            <person name="Liu Y."/>
            <person name="Joly V."/>
            <person name="Sabar M."/>
            <person name="Matton D.P."/>
        </authorList>
    </citation>
    <scope>NUCLEOTIDE SEQUENCE</scope>
</reference>
<organism evidence="1">
    <name type="scientific">Solanum chacoense</name>
    <name type="common">Chaco potato</name>
    <dbReference type="NCBI Taxonomy" id="4108"/>
    <lineage>
        <taxon>Eukaryota</taxon>
        <taxon>Viridiplantae</taxon>
        <taxon>Streptophyta</taxon>
        <taxon>Embryophyta</taxon>
        <taxon>Tracheophyta</taxon>
        <taxon>Spermatophyta</taxon>
        <taxon>Magnoliopsida</taxon>
        <taxon>eudicotyledons</taxon>
        <taxon>Gunneridae</taxon>
        <taxon>Pentapetalae</taxon>
        <taxon>asterids</taxon>
        <taxon>lamiids</taxon>
        <taxon>Solanales</taxon>
        <taxon>Solanaceae</taxon>
        <taxon>Solanoideae</taxon>
        <taxon>Solaneae</taxon>
        <taxon>Solanum</taxon>
    </lineage>
</organism>
<name>A0A0V0GL39_SOLCH</name>
<protein>
    <submittedName>
        <fullName evidence="1">Putative ovule protein</fullName>
    </submittedName>
</protein>
<evidence type="ECO:0000313" key="1">
    <source>
        <dbReference type="EMBL" id="JAP07974.1"/>
    </source>
</evidence>